<keyword evidence="10" id="KW-1185">Reference proteome</keyword>
<dbReference type="PANTHER" id="PTHR10342">
    <property type="entry name" value="ARYLSULFATASE"/>
    <property type="match status" value="1"/>
</dbReference>
<evidence type="ECO:0000256" key="7">
    <source>
        <dbReference type="SAM" id="SignalP"/>
    </source>
</evidence>
<feature type="chain" id="PRO_5041343447" description="Sulfatase N-terminal domain-containing protein" evidence="7">
    <location>
        <begin position="20"/>
        <end position="474"/>
    </location>
</feature>
<accession>A0AA36D9T7</accession>
<evidence type="ECO:0000256" key="4">
    <source>
        <dbReference type="ARBA" id="ARBA00022801"/>
    </source>
</evidence>
<dbReference type="Proteomes" id="UP001177023">
    <property type="component" value="Unassembled WGS sequence"/>
</dbReference>
<evidence type="ECO:0000313" key="9">
    <source>
        <dbReference type="EMBL" id="CAJ0583769.1"/>
    </source>
</evidence>
<proteinExistence type="inferred from homology"/>
<dbReference type="InterPro" id="IPR024607">
    <property type="entry name" value="Sulfatase_CS"/>
</dbReference>
<dbReference type="PANTHER" id="PTHR10342:SF274">
    <property type="entry name" value="ARYLSULFATASE B"/>
    <property type="match status" value="1"/>
</dbReference>
<dbReference type="Gene3D" id="3.40.720.10">
    <property type="entry name" value="Alkaline Phosphatase, subunit A"/>
    <property type="match status" value="1"/>
</dbReference>
<sequence length="474" mass="54218">MLVTGPFLTLLYLIVQVHAAKQPNILLILADDLGFNDVDWKDQKLHTPVLRSLAFSKHTVQMENSYVNQLCTPTRSALMTGYYPFRLGTQTGVFLHMEPTGVPLMFPFVPENLRALGYKTYMVGKWHLGYCRKELLPSMRGFDYFYGYYGPQTGYFNHSVDAWRKDLHRVVRGLDLFEEKHPGRSVPDFRQNGVYSTNLFTDRTISLLDAHDPADPFFLYLSFQSVHPPLQVPTVYERNCLAFKKGSARRIYCAMLAAMDEAIGRVVTHLKQTGMYDDTIIIFTSDNGGGVEFGASNYPLRGEKDMLWEGGTRTTTFFHAPAYIQEFAVRKEIFHVIDYHATLLGIAGLDLVSYGDGINQWNYIRTGKAHVRRYQFVYNIADHGSAIRDGDFKLILGNVDKKSQFPMDKVRLFRISVDPGENFDIAHHHPNVVKRLRQKLLDLGKFMRRTVRVPTNLWGNPERMNGTFGTGWCA</sequence>
<evidence type="ECO:0000256" key="2">
    <source>
        <dbReference type="ARBA" id="ARBA00008779"/>
    </source>
</evidence>
<dbReference type="InterPro" id="IPR000917">
    <property type="entry name" value="Sulfatase_N"/>
</dbReference>
<protein>
    <recommendedName>
        <fullName evidence="8">Sulfatase N-terminal domain-containing protein</fullName>
    </recommendedName>
</protein>
<keyword evidence="4" id="KW-0378">Hydrolase</keyword>
<dbReference type="Gene3D" id="3.30.1120.10">
    <property type="match status" value="1"/>
</dbReference>
<evidence type="ECO:0000256" key="3">
    <source>
        <dbReference type="ARBA" id="ARBA00022723"/>
    </source>
</evidence>
<name>A0AA36D9T7_9BILA</name>
<organism evidence="9 10">
    <name type="scientific">Mesorhabditis spiculigera</name>
    <dbReference type="NCBI Taxonomy" id="96644"/>
    <lineage>
        <taxon>Eukaryota</taxon>
        <taxon>Metazoa</taxon>
        <taxon>Ecdysozoa</taxon>
        <taxon>Nematoda</taxon>
        <taxon>Chromadorea</taxon>
        <taxon>Rhabditida</taxon>
        <taxon>Rhabditina</taxon>
        <taxon>Rhabditomorpha</taxon>
        <taxon>Rhabditoidea</taxon>
        <taxon>Rhabditidae</taxon>
        <taxon>Mesorhabditinae</taxon>
        <taxon>Mesorhabditis</taxon>
    </lineage>
</organism>
<dbReference type="EMBL" id="CATQJA010002665">
    <property type="protein sequence ID" value="CAJ0583769.1"/>
    <property type="molecule type" value="Genomic_DNA"/>
</dbReference>
<comment type="similarity">
    <text evidence="2">Belongs to the sulfatase family.</text>
</comment>
<dbReference type="InterPro" id="IPR017850">
    <property type="entry name" value="Alkaline_phosphatase_core_sf"/>
</dbReference>
<evidence type="ECO:0000256" key="6">
    <source>
        <dbReference type="ARBA" id="ARBA00023180"/>
    </source>
</evidence>
<keyword evidence="7" id="KW-0732">Signal</keyword>
<dbReference type="SUPFAM" id="SSF53649">
    <property type="entry name" value="Alkaline phosphatase-like"/>
    <property type="match status" value="1"/>
</dbReference>
<gene>
    <name evidence="9" type="ORF">MSPICULIGERA_LOCUS21838</name>
</gene>
<dbReference type="CDD" id="cd16029">
    <property type="entry name" value="4-S"/>
    <property type="match status" value="1"/>
</dbReference>
<dbReference type="Pfam" id="PF00884">
    <property type="entry name" value="Sulfatase"/>
    <property type="match status" value="1"/>
</dbReference>
<comment type="caution">
    <text evidence="9">The sequence shown here is derived from an EMBL/GenBank/DDBJ whole genome shotgun (WGS) entry which is preliminary data.</text>
</comment>
<feature type="non-terminal residue" evidence="9">
    <location>
        <position position="474"/>
    </location>
</feature>
<dbReference type="InterPro" id="IPR047115">
    <property type="entry name" value="ARSB"/>
</dbReference>
<feature type="signal peptide" evidence="7">
    <location>
        <begin position="1"/>
        <end position="19"/>
    </location>
</feature>
<dbReference type="GO" id="GO:0008484">
    <property type="term" value="F:sulfuric ester hydrolase activity"/>
    <property type="evidence" value="ECO:0007669"/>
    <property type="project" value="InterPro"/>
</dbReference>
<reference evidence="9" key="1">
    <citation type="submission" date="2023-06" db="EMBL/GenBank/DDBJ databases">
        <authorList>
            <person name="Delattre M."/>
        </authorList>
    </citation>
    <scope>NUCLEOTIDE SEQUENCE</scope>
    <source>
        <strain evidence="9">AF72</strain>
    </source>
</reference>
<keyword evidence="3" id="KW-0479">Metal-binding</keyword>
<dbReference type="PROSITE" id="PS00149">
    <property type="entry name" value="SULFATASE_2"/>
    <property type="match status" value="1"/>
</dbReference>
<evidence type="ECO:0000256" key="5">
    <source>
        <dbReference type="ARBA" id="ARBA00022837"/>
    </source>
</evidence>
<evidence type="ECO:0000256" key="1">
    <source>
        <dbReference type="ARBA" id="ARBA00001913"/>
    </source>
</evidence>
<evidence type="ECO:0000313" key="10">
    <source>
        <dbReference type="Proteomes" id="UP001177023"/>
    </source>
</evidence>
<dbReference type="GO" id="GO:0046872">
    <property type="term" value="F:metal ion binding"/>
    <property type="evidence" value="ECO:0007669"/>
    <property type="project" value="UniProtKB-KW"/>
</dbReference>
<evidence type="ECO:0000259" key="8">
    <source>
        <dbReference type="Pfam" id="PF00884"/>
    </source>
</evidence>
<keyword evidence="6" id="KW-0325">Glycoprotein</keyword>
<comment type="cofactor">
    <cofactor evidence="1">
        <name>Ca(2+)</name>
        <dbReference type="ChEBI" id="CHEBI:29108"/>
    </cofactor>
</comment>
<feature type="domain" description="Sulfatase N-terminal" evidence="8">
    <location>
        <begin position="23"/>
        <end position="348"/>
    </location>
</feature>
<dbReference type="AlphaFoldDB" id="A0AA36D9T7"/>
<keyword evidence="5" id="KW-0106">Calcium</keyword>